<keyword evidence="3 6" id="KW-0597">Phosphoprotein</keyword>
<dbReference type="Gene3D" id="1.10.287.130">
    <property type="match status" value="1"/>
</dbReference>
<dbReference type="InterPro" id="IPR003594">
    <property type="entry name" value="HATPase_dom"/>
</dbReference>
<dbReference type="GO" id="GO:0000155">
    <property type="term" value="F:phosphorelay sensor kinase activity"/>
    <property type="evidence" value="ECO:0007669"/>
    <property type="project" value="InterPro"/>
</dbReference>
<dbReference type="FunFam" id="1.10.287.130:FF:000100">
    <property type="entry name" value="Sensor histidine kinase/response regulator"/>
    <property type="match status" value="1"/>
</dbReference>
<keyword evidence="5" id="KW-0418">Kinase</keyword>
<dbReference type="InterPro" id="IPR005467">
    <property type="entry name" value="His_kinase_dom"/>
</dbReference>
<evidence type="ECO:0000256" key="7">
    <source>
        <dbReference type="SAM" id="MobiDB-lite"/>
    </source>
</evidence>
<evidence type="ECO:0000256" key="2">
    <source>
        <dbReference type="ARBA" id="ARBA00012438"/>
    </source>
</evidence>
<comment type="catalytic activity">
    <reaction evidence="1">
        <text>ATP + protein L-histidine = ADP + protein N-phospho-L-histidine.</text>
        <dbReference type="EC" id="2.7.13.3"/>
    </reaction>
</comment>
<keyword evidence="11" id="KW-1185">Reference proteome</keyword>
<feature type="modified residue" description="4-aspartylphosphate" evidence="6">
    <location>
        <position position="833"/>
    </location>
</feature>
<gene>
    <name evidence="10" type="ORF">ASPZODRAFT_134784</name>
</gene>
<dbReference type="SUPFAM" id="SSF52172">
    <property type="entry name" value="CheY-like"/>
    <property type="match status" value="1"/>
</dbReference>
<evidence type="ECO:0000256" key="4">
    <source>
        <dbReference type="ARBA" id="ARBA00022679"/>
    </source>
</evidence>
<dbReference type="InterPro" id="IPR003661">
    <property type="entry name" value="HisK_dim/P_dom"/>
</dbReference>
<feature type="compositionally biased region" description="Polar residues" evidence="7">
    <location>
        <begin position="225"/>
        <end position="236"/>
    </location>
</feature>
<dbReference type="InterPro" id="IPR036097">
    <property type="entry name" value="HisK_dim/P_sf"/>
</dbReference>
<feature type="region of interest" description="Disordered" evidence="7">
    <location>
        <begin position="225"/>
        <end position="247"/>
    </location>
</feature>
<dbReference type="STRING" id="1073090.A0A1L9SC25"/>
<evidence type="ECO:0000256" key="3">
    <source>
        <dbReference type="ARBA" id="ARBA00022553"/>
    </source>
</evidence>
<sequence length="936" mass="103644">MPKSIASDTSNTLIDTLQGPFFPPGDHLTCGLHHGESSFDYSPNNCTGDAHHSATERLVLLMQELKYADTGAFWGSFMEGLTSICSAQYCFVAQWLPQSDQKSSSRLLALAFYYNDGHQLVGIEHNRYFAGGNPDSHMDHERPCLITKDLASFISPDLDKLPFAAEAYLSIPLFSDHKCVAYLGLMWSDKGLQKRVLPWPDLERILGSLEDFLIPHVLNSLKSAAENDQNGDMDNTTEPRRVTEGSQGLHDFSTHTLKMYARSLSHELRTPMQGVVGMLDVMHATVCDAIENKNAIERDQVFQSLKESIEMIQDSARRAVEAADNVVHAYELNMQVPKTPQIELEHEILGTSGPSSLTVPENRPDFLIEGSNIRVNSHKRRRSNAAELSAGPAMKQRVLERLSEKNLSRRGEEVKSAVHESKKIVHSAPAQEFDAVMAKMTDARPSLAVRRSAPHLVLEGIDLVNPSLRFTNLRDLLRLVINESLHVGGRPDFAASETTDLGEKIEVRSRSFNGETSSKIIIWSVDPALPETLLVDDRDFAKLVSCVFLNAIKFTNSGSITVYATTGSRLNEVLITVQDTGPGIPEAFLPNLFKPFAREDTSTTRSKEGLGLGLLVAKGLARKMGGDLICRRSSTSGPERGSEFEIRVPVSQPEGSYKPVAPTDRILSPSHLKNSFNSKGSPGSVCYPPTPFQPASSSQPQEHLARPPSPYITSQNPSQNSMKLQSASKGKNGRTPINGYEYDRRLGEKYPLTFLIAEDNRINRRVLVQMLRKLGYRDVYEACDGKEAVRIMQNILKSHDPGFTEPQDHSADTLSAPPALTQRMKPIDVVLMDLWMPEMDGYQAAARIFEMLSERQISDDFSFKKSGTIHDTTSRPVSPPQSPTILAVSADVSDEALERASKVGIKGYMTKPYKLSDLERLIVEFCGQVTDSCETQ</sequence>
<dbReference type="SMART" id="SM00448">
    <property type="entry name" value="REC"/>
    <property type="match status" value="1"/>
</dbReference>
<dbReference type="InterPro" id="IPR001789">
    <property type="entry name" value="Sig_transdc_resp-reg_receiver"/>
</dbReference>
<dbReference type="GO" id="GO:0005886">
    <property type="term" value="C:plasma membrane"/>
    <property type="evidence" value="ECO:0007669"/>
    <property type="project" value="TreeGrafter"/>
</dbReference>
<feature type="compositionally biased region" description="Polar residues" evidence="7">
    <location>
        <begin position="671"/>
        <end position="681"/>
    </location>
</feature>
<evidence type="ECO:0000259" key="8">
    <source>
        <dbReference type="PROSITE" id="PS50109"/>
    </source>
</evidence>
<feature type="compositionally biased region" description="Polar residues" evidence="7">
    <location>
        <begin position="711"/>
        <end position="729"/>
    </location>
</feature>
<dbReference type="SMART" id="SM00387">
    <property type="entry name" value="HATPase_c"/>
    <property type="match status" value="1"/>
</dbReference>
<evidence type="ECO:0000313" key="10">
    <source>
        <dbReference type="EMBL" id="OJJ44692.1"/>
    </source>
</evidence>
<dbReference type="OrthoDB" id="60033at2759"/>
<dbReference type="CDD" id="cd00082">
    <property type="entry name" value="HisKA"/>
    <property type="match status" value="1"/>
</dbReference>
<evidence type="ECO:0000256" key="1">
    <source>
        <dbReference type="ARBA" id="ARBA00000085"/>
    </source>
</evidence>
<accession>A0A1L9SC25</accession>
<dbReference type="PROSITE" id="PS50109">
    <property type="entry name" value="HIS_KIN"/>
    <property type="match status" value="1"/>
</dbReference>
<dbReference type="CDD" id="cd17546">
    <property type="entry name" value="REC_hyHK_CKI1_RcsC-like"/>
    <property type="match status" value="1"/>
</dbReference>
<feature type="domain" description="Histidine kinase" evidence="8">
    <location>
        <begin position="536"/>
        <end position="652"/>
    </location>
</feature>
<dbReference type="EC" id="2.7.13.3" evidence="2"/>
<dbReference type="Proteomes" id="UP000184188">
    <property type="component" value="Unassembled WGS sequence"/>
</dbReference>
<feature type="region of interest" description="Disordered" evidence="7">
    <location>
        <begin position="631"/>
        <end position="740"/>
    </location>
</feature>
<dbReference type="SUPFAM" id="SSF55874">
    <property type="entry name" value="ATPase domain of HSP90 chaperone/DNA topoisomerase II/histidine kinase"/>
    <property type="match status" value="1"/>
</dbReference>
<keyword evidence="4" id="KW-0808">Transferase</keyword>
<proteinExistence type="predicted"/>
<evidence type="ECO:0000259" key="9">
    <source>
        <dbReference type="PROSITE" id="PS50110"/>
    </source>
</evidence>
<dbReference type="PRINTS" id="PR00344">
    <property type="entry name" value="BCTRLSENSOR"/>
</dbReference>
<dbReference type="Gene3D" id="3.40.50.2300">
    <property type="match status" value="1"/>
</dbReference>
<dbReference type="InterPro" id="IPR011006">
    <property type="entry name" value="CheY-like_superfamily"/>
</dbReference>
<protein>
    <recommendedName>
        <fullName evidence="2">histidine kinase</fullName>
        <ecNumber evidence="2">2.7.13.3</ecNumber>
    </recommendedName>
</protein>
<evidence type="ECO:0000256" key="5">
    <source>
        <dbReference type="ARBA" id="ARBA00022777"/>
    </source>
</evidence>
<dbReference type="AlphaFoldDB" id="A0A1L9SC25"/>
<dbReference type="Pfam" id="PF02518">
    <property type="entry name" value="HATPase_c"/>
    <property type="match status" value="1"/>
</dbReference>
<dbReference type="PANTHER" id="PTHR43047:SF2">
    <property type="entry name" value="HISTIDINE KINASE M7"/>
    <property type="match status" value="1"/>
</dbReference>
<dbReference type="RefSeq" id="XP_022579202.1">
    <property type="nucleotide sequence ID" value="XM_022723629.1"/>
</dbReference>
<organism evidence="10 11">
    <name type="scientific">Penicilliopsis zonata CBS 506.65</name>
    <dbReference type="NCBI Taxonomy" id="1073090"/>
    <lineage>
        <taxon>Eukaryota</taxon>
        <taxon>Fungi</taxon>
        <taxon>Dikarya</taxon>
        <taxon>Ascomycota</taxon>
        <taxon>Pezizomycotina</taxon>
        <taxon>Eurotiomycetes</taxon>
        <taxon>Eurotiomycetidae</taxon>
        <taxon>Eurotiales</taxon>
        <taxon>Aspergillaceae</taxon>
        <taxon>Penicilliopsis</taxon>
    </lineage>
</organism>
<evidence type="ECO:0000313" key="11">
    <source>
        <dbReference type="Proteomes" id="UP000184188"/>
    </source>
</evidence>
<dbReference type="SUPFAM" id="SSF47384">
    <property type="entry name" value="Homodimeric domain of signal transducing histidine kinase"/>
    <property type="match status" value="1"/>
</dbReference>
<dbReference type="VEuPathDB" id="FungiDB:ASPZODRAFT_134784"/>
<dbReference type="GO" id="GO:0009927">
    <property type="term" value="F:histidine phosphotransfer kinase activity"/>
    <property type="evidence" value="ECO:0007669"/>
    <property type="project" value="TreeGrafter"/>
</dbReference>
<dbReference type="GeneID" id="34610094"/>
<dbReference type="PANTHER" id="PTHR43047">
    <property type="entry name" value="TWO-COMPONENT HISTIDINE PROTEIN KINASE"/>
    <property type="match status" value="1"/>
</dbReference>
<dbReference type="InterPro" id="IPR036890">
    <property type="entry name" value="HATPase_C_sf"/>
</dbReference>
<dbReference type="EMBL" id="KV878347">
    <property type="protein sequence ID" value="OJJ44692.1"/>
    <property type="molecule type" value="Genomic_DNA"/>
</dbReference>
<dbReference type="InterPro" id="IPR004358">
    <property type="entry name" value="Sig_transdc_His_kin-like_C"/>
</dbReference>
<reference evidence="11" key="1">
    <citation type="journal article" date="2017" name="Genome Biol.">
        <title>Comparative genomics reveals high biological diversity and specific adaptations in the industrially and medically important fungal genus Aspergillus.</title>
        <authorList>
            <person name="de Vries R.P."/>
            <person name="Riley R."/>
            <person name="Wiebenga A."/>
            <person name="Aguilar-Osorio G."/>
            <person name="Amillis S."/>
            <person name="Uchima C.A."/>
            <person name="Anderluh G."/>
            <person name="Asadollahi M."/>
            <person name="Askin M."/>
            <person name="Barry K."/>
            <person name="Battaglia E."/>
            <person name="Bayram O."/>
            <person name="Benocci T."/>
            <person name="Braus-Stromeyer S.A."/>
            <person name="Caldana C."/>
            <person name="Canovas D."/>
            <person name="Cerqueira G.C."/>
            <person name="Chen F."/>
            <person name="Chen W."/>
            <person name="Choi C."/>
            <person name="Clum A."/>
            <person name="Dos Santos R.A."/>
            <person name="Damasio A.R."/>
            <person name="Diallinas G."/>
            <person name="Emri T."/>
            <person name="Fekete E."/>
            <person name="Flipphi M."/>
            <person name="Freyberg S."/>
            <person name="Gallo A."/>
            <person name="Gournas C."/>
            <person name="Habgood R."/>
            <person name="Hainaut M."/>
            <person name="Harispe M.L."/>
            <person name="Henrissat B."/>
            <person name="Hilden K.S."/>
            <person name="Hope R."/>
            <person name="Hossain A."/>
            <person name="Karabika E."/>
            <person name="Karaffa L."/>
            <person name="Karanyi Z."/>
            <person name="Krasevec N."/>
            <person name="Kuo A."/>
            <person name="Kusch H."/>
            <person name="LaButti K."/>
            <person name="Lagendijk E.L."/>
            <person name="Lapidus A."/>
            <person name="Levasseur A."/>
            <person name="Lindquist E."/>
            <person name="Lipzen A."/>
            <person name="Logrieco A.F."/>
            <person name="MacCabe A."/>
            <person name="Maekelae M.R."/>
            <person name="Malavazi I."/>
            <person name="Melin P."/>
            <person name="Meyer V."/>
            <person name="Mielnichuk N."/>
            <person name="Miskei M."/>
            <person name="Molnar A.P."/>
            <person name="Mule G."/>
            <person name="Ngan C.Y."/>
            <person name="Orejas M."/>
            <person name="Orosz E."/>
            <person name="Ouedraogo J.P."/>
            <person name="Overkamp K.M."/>
            <person name="Park H.-S."/>
            <person name="Perrone G."/>
            <person name="Piumi F."/>
            <person name="Punt P.J."/>
            <person name="Ram A.F."/>
            <person name="Ramon A."/>
            <person name="Rauscher S."/>
            <person name="Record E."/>
            <person name="Riano-Pachon D.M."/>
            <person name="Robert V."/>
            <person name="Roehrig J."/>
            <person name="Ruller R."/>
            <person name="Salamov A."/>
            <person name="Salih N.S."/>
            <person name="Samson R.A."/>
            <person name="Sandor E."/>
            <person name="Sanguinetti M."/>
            <person name="Schuetze T."/>
            <person name="Sepcic K."/>
            <person name="Shelest E."/>
            <person name="Sherlock G."/>
            <person name="Sophianopoulou V."/>
            <person name="Squina F.M."/>
            <person name="Sun H."/>
            <person name="Susca A."/>
            <person name="Todd R.B."/>
            <person name="Tsang A."/>
            <person name="Unkles S.E."/>
            <person name="van de Wiele N."/>
            <person name="van Rossen-Uffink D."/>
            <person name="Oliveira J.V."/>
            <person name="Vesth T.C."/>
            <person name="Visser J."/>
            <person name="Yu J.-H."/>
            <person name="Zhou M."/>
            <person name="Andersen M.R."/>
            <person name="Archer D.B."/>
            <person name="Baker S.E."/>
            <person name="Benoit I."/>
            <person name="Brakhage A.A."/>
            <person name="Braus G.H."/>
            <person name="Fischer R."/>
            <person name="Frisvad J.C."/>
            <person name="Goldman G.H."/>
            <person name="Houbraken J."/>
            <person name="Oakley B."/>
            <person name="Pocsi I."/>
            <person name="Scazzocchio C."/>
            <person name="Seiboth B."/>
            <person name="vanKuyk P.A."/>
            <person name="Wortman J."/>
            <person name="Dyer P.S."/>
            <person name="Grigoriev I.V."/>
        </authorList>
    </citation>
    <scope>NUCLEOTIDE SEQUENCE [LARGE SCALE GENOMIC DNA]</scope>
    <source>
        <strain evidence="11">CBS 506.65</strain>
    </source>
</reference>
<evidence type="ECO:0000256" key="6">
    <source>
        <dbReference type="PROSITE-ProRule" id="PRU00169"/>
    </source>
</evidence>
<dbReference type="PROSITE" id="PS50110">
    <property type="entry name" value="RESPONSE_REGULATORY"/>
    <property type="match status" value="1"/>
</dbReference>
<feature type="domain" description="Response regulatory" evidence="9">
    <location>
        <begin position="753"/>
        <end position="926"/>
    </location>
</feature>
<name>A0A1L9SC25_9EURO</name>
<dbReference type="Gene3D" id="3.30.565.10">
    <property type="entry name" value="Histidine kinase-like ATPase, C-terminal domain"/>
    <property type="match status" value="1"/>
</dbReference>